<dbReference type="AlphaFoldDB" id="A0A7Z0D1F5"/>
<keyword evidence="4" id="KW-1185">Reference proteome</keyword>
<feature type="chain" id="PRO_5030755090" description="Lipoprotein" evidence="2">
    <location>
        <begin position="25"/>
        <end position="170"/>
    </location>
</feature>
<comment type="caution">
    <text evidence="3">The sequence shown here is derived from an EMBL/GenBank/DDBJ whole genome shotgun (WGS) entry which is preliminary data.</text>
</comment>
<keyword evidence="2" id="KW-0732">Signal</keyword>
<accession>A0A7Z0D1F5</accession>
<dbReference type="RefSeq" id="WP_179425103.1">
    <property type="nucleotide sequence ID" value="NZ_JACBZP010000001.1"/>
</dbReference>
<name>A0A7Z0D1F5_9MICO</name>
<dbReference type="Proteomes" id="UP000539111">
    <property type="component" value="Unassembled WGS sequence"/>
</dbReference>
<dbReference type="EMBL" id="JACBZP010000001">
    <property type="protein sequence ID" value="NYI66010.1"/>
    <property type="molecule type" value="Genomic_DNA"/>
</dbReference>
<reference evidence="3 4" key="1">
    <citation type="submission" date="2020-07" db="EMBL/GenBank/DDBJ databases">
        <title>Sequencing the genomes of 1000 actinobacteria strains.</title>
        <authorList>
            <person name="Klenk H.-P."/>
        </authorList>
    </citation>
    <scope>NUCLEOTIDE SEQUENCE [LARGE SCALE GENOMIC DNA]</scope>
    <source>
        <strain evidence="3 4">DSM 26341</strain>
    </source>
</reference>
<evidence type="ECO:0000256" key="1">
    <source>
        <dbReference type="SAM" id="MobiDB-lite"/>
    </source>
</evidence>
<gene>
    <name evidence="3" type="ORF">BJY26_000316</name>
</gene>
<feature type="region of interest" description="Disordered" evidence="1">
    <location>
        <begin position="147"/>
        <end position="170"/>
    </location>
</feature>
<evidence type="ECO:0000313" key="4">
    <source>
        <dbReference type="Proteomes" id="UP000539111"/>
    </source>
</evidence>
<evidence type="ECO:0000313" key="3">
    <source>
        <dbReference type="EMBL" id="NYI66010.1"/>
    </source>
</evidence>
<sequence>MKRHARLTAALIAAALIAPASGCAAIITPQATEHKYAAGDGAAAAIGDLKIRGVMVITKGKGKPGQLLATVFNSSQSPKTAKISTPSFSTTVRVKPESEVRLDPKDGKNVVIPSVSTKPGELLKVTLQSGSKSKRFSSQVFNGALPQYKKYLPSPKPSKSQNKSQNKSQP</sequence>
<organism evidence="3 4">
    <name type="scientific">Spelaeicoccus albus</name>
    <dbReference type="NCBI Taxonomy" id="1280376"/>
    <lineage>
        <taxon>Bacteria</taxon>
        <taxon>Bacillati</taxon>
        <taxon>Actinomycetota</taxon>
        <taxon>Actinomycetes</taxon>
        <taxon>Micrococcales</taxon>
        <taxon>Brevibacteriaceae</taxon>
        <taxon>Spelaeicoccus</taxon>
    </lineage>
</organism>
<evidence type="ECO:0008006" key="5">
    <source>
        <dbReference type="Google" id="ProtNLM"/>
    </source>
</evidence>
<proteinExistence type="predicted"/>
<evidence type="ECO:0000256" key="2">
    <source>
        <dbReference type="SAM" id="SignalP"/>
    </source>
</evidence>
<feature type="signal peptide" evidence="2">
    <location>
        <begin position="1"/>
        <end position="24"/>
    </location>
</feature>
<protein>
    <recommendedName>
        <fullName evidence="5">Lipoprotein</fullName>
    </recommendedName>
</protein>